<evidence type="ECO:0000256" key="4">
    <source>
        <dbReference type="ARBA" id="ARBA00022692"/>
    </source>
</evidence>
<evidence type="ECO:0000256" key="6">
    <source>
        <dbReference type="ARBA" id="ARBA00022989"/>
    </source>
</evidence>
<evidence type="ECO:0000256" key="2">
    <source>
        <dbReference type="ARBA" id="ARBA00007776"/>
    </source>
</evidence>
<dbReference type="RefSeq" id="WP_410032710.1">
    <property type="nucleotide sequence ID" value="NZ_JBGMEH010000003.1"/>
</dbReference>
<accession>A0ABW9MVW7</accession>
<evidence type="ECO:0000256" key="7">
    <source>
        <dbReference type="ARBA" id="ARBA00023136"/>
    </source>
</evidence>
<sequence length="162" mass="18726">MNKFKTFLVFLITFILQTTIFSKIDIFGANINIILPALIAVSQILGHKIGPYGAMITGLVEDFLFTSLIGPRALSYFLIGSFVSSDRFNFSKDRSTGLIMTFLASIFNFLFLSLIYYIFIRVNNFTNYFPLPLLVESVLNTLIYFIYYRLIKKIMYIPTYRI</sequence>
<keyword evidence="5" id="KW-0133">Cell shape</keyword>
<keyword evidence="4 8" id="KW-0812">Transmembrane</keyword>
<protein>
    <submittedName>
        <fullName evidence="9">Rod shape-determining protein MreD</fullName>
    </submittedName>
</protein>
<gene>
    <name evidence="9" type="primary">mreD</name>
    <name evidence="9" type="ORF">ACCQ40_04070</name>
</gene>
<evidence type="ECO:0000313" key="9">
    <source>
        <dbReference type="EMBL" id="MFO3715966.1"/>
    </source>
</evidence>
<comment type="subcellular location">
    <subcellularLocation>
        <location evidence="1">Cell membrane</location>
        <topology evidence="1">Multi-pass membrane protein</topology>
    </subcellularLocation>
</comment>
<organism evidence="9 10">
    <name type="scientific">Anaerococcus cruorum</name>
    <dbReference type="NCBI Taxonomy" id="3115617"/>
    <lineage>
        <taxon>Bacteria</taxon>
        <taxon>Bacillati</taxon>
        <taxon>Bacillota</taxon>
        <taxon>Tissierellia</taxon>
        <taxon>Tissierellales</taxon>
        <taxon>Peptoniphilaceae</taxon>
        <taxon>Anaerococcus</taxon>
    </lineage>
</organism>
<dbReference type="Pfam" id="PF04093">
    <property type="entry name" value="MreD"/>
    <property type="match status" value="1"/>
</dbReference>
<keyword evidence="7 8" id="KW-0472">Membrane</keyword>
<keyword evidence="10" id="KW-1185">Reference proteome</keyword>
<evidence type="ECO:0000256" key="1">
    <source>
        <dbReference type="ARBA" id="ARBA00004651"/>
    </source>
</evidence>
<dbReference type="NCBIfam" id="TIGR03426">
    <property type="entry name" value="shape_MreD"/>
    <property type="match status" value="1"/>
</dbReference>
<name>A0ABW9MVW7_9FIRM</name>
<feature type="transmembrane region" description="Helical" evidence="8">
    <location>
        <begin position="96"/>
        <end position="119"/>
    </location>
</feature>
<dbReference type="InterPro" id="IPR007227">
    <property type="entry name" value="Cell_shape_determining_MreD"/>
</dbReference>
<evidence type="ECO:0000256" key="3">
    <source>
        <dbReference type="ARBA" id="ARBA00022475"/>
    </source>
</evidence>
<dbReference type="Proteomes" id="UP001638015">
    <property type="component" value="Unassembled WGS sequence"/>
</dbReference>
<keyword evidence="3" id="KW-1003">Cell membrane</keyword>
<dbReference type="EMBL" id="JBGMEH010000003">
    <property type="protein sequence ID" value="MFO3715966.1"/>
    <property type="molecule type" value="Genomic_DNA"/>
</dbReference>
<proteinExistence type="inferred from homology"/>
<comment type="similarity">
    <text evidence="2">Belongs to the MreD family.</text>
</comment>
<feature type="transmembrane region" description="Helical" evidence="8">
    <location>
        <begin position="63"/>
        <end position="84"/>
    </location>
</feature>
<feature type="transmembrane region" description="Helical" evidence="8">
    <location>
        <begin position="131"/>
        <end position="151"/>
    </location>
</feature>
<reference evidence="9 10" key="1">
    <citation type="journal article" date="2025" name="Anaerobe">
        <title>Description of Anaerococcus kampingiae sp. nov., Anaerococcus groningensis sp. nov., Anaerococcus martiniensis sp. nov., and Anaerococcus cruorum sp. nov., isolated from human clinical specimens.</title>
        <authorList>
            <person name="Boiten K.E."/>
            <person name="Meijer J."/>
            <person name="van Wezel E.M."/>
            <person name="Veloo A.C.M."/>
        </authorList>
    </citation>
    <scope>NUCLEOTIDE SEQUENCE [LARGE SCALE GENOMIC DNA]</scope>
    <source>
        <strain evidence="9 10">ENR1039</strain>
    </source>
</reference>
<evidence type="ECO:0000256" key="5">
    <source>
        <dbReference type="ARBA" id="ARBA00022960"/>
    </source>
</evidence>
<evidence type="ECO:0000256" key="8">
    <source>
        <dbReference type="SAM" id="Phobius"/>
    </source>
</evidence>
<evidence type="ECO:0000313" key="10">
    <source>
        <dbReference type="Proteomes" id="UP001638015"/>
    </source>
</evidence>
<keyword evidence="6 8" id="KW-1133">Transmembrane helix</keyword>
<comment type="caution">
    <text evidence="9">The sequence shown here is derived from an EMBL/GenBank/DDBJ whole genome shotgun (WGS) entry which is preliminary data.</text>
</comment>